<dbReference type="Gene3D" id="3.40.47.10">
    <property type="match status" value="1"/>
</dbReference>
<dbReference type="GO" id="GO:0005739">
    <property type="term" value="C:mitochondrion"/>
    <property type="evidence" value="ECO:0007669"/>
    <property type="project" value="TreeGrafter"/>
</dbReference>
<dbReference type="AlphaFoldDB" id="A0A8X6XH71"/>
<proteinExistence type="inferred from homology"/>
<keyword evidence="3" id="KW-0012">Acyltransferase</keyword>
<evidence type="ECO:0000256" key="2">
    <source>
        <dbReference type="ARBA" id="ARBA00022679"/>
    </source>
</evidence>
<evidence type="ECO:0000256" key="3">
    <source>
        <dbReference type="ARBA" id="ARBA00023315"/>
    </source>
</evidence>
<dbReference type="GO" id="GO:0003985">
    <property type="term" value="F:acetyl-CoA C-acetyltransferase activity"/>
    <property type="evidence" value="ECO:0007669"/>
    <property type="project" value="TreeGrafter"/>
</dbReference>
<dbReference type="InterPro" id="IPR016039">
    <property type="entry name" value="Thiolase-like"/>
</dbReference>
<evidence type="ECO:0000256" key="1">
    <source>
        <dbReference type="ARBA" id="ARBA00010982"/>
    </source>
</evidence>
<evidence type="ECO:0000313" key="6">
    <source>
        <dbReference type="EMBL" id="GFY52379.1"/>
    </source>
</evidence>
<dbReference type="GO" id="GO:0006635">
    <property type="term" value="P:fatty acid beta-oxidation"/>
    <property type="evidence" value="ECO:0007669"/>
    <property type="project" value="TreeGrafter"/>
</dbReference>
<dbReference type="SUPFAM" id="SSF53901">
    <property type="entry name" value="Thiolase-like"/>
    <property type="match status" value="1"/>
</dbReference>
<keyword evidence="7" id="KW-1185">Reference proteome</keyword>
<dbReference type="PANTHER" id="PTHR18919:SF156">
    <property type="entry name" value="ACETYL-COA ACETYLTRANSFERASE, MITOCHONDRIAL"/>
    <property type="match status" value="1"/>
</dbReference>
<dbReference type="EMBL" id="BMAV01008670">
    <property type="protein sequence ID" value="GFY52379.1"/>
    <property type="molecule type" value="Genomic_DNA"/>
</dbReference>
<name>A0A8X6XH71_9ARAC</name>
<keyword evidence="2" id="KW-0808">Transferase</keyword>
<accession>A0A8X6XH71</accession>
<reference evidence="6" key="1">
    <citation type="submission" date="2020-08" db="EMBL/GenBank/DDBJ databases">
        <title>Multicomponent nature underlies the extraordinary mechanical properties of spider dragline silk.</title>
        <authorList>
            <person name="Kono N."/>
            <person name="Nakamura H."/>
            <person name="Mori M."/>
            <person name="Yoshida Y."/>
            <person name="Ohtoshi R."/>
            <person name="Malay A.D."/>
            <person name="Moran D.A.P."/>
            <person name="Tomita M."/>
            <person name="Numata K."/>
            <person name="Arakawa K."/>
        </authorList>
    </citation>
    <scope>NUCLEOTIDE SEQUENCE</scope>
</reference>
<dbReference type="Pfam" id="PF00108">
    <property type="entry name" value="Thiolase_N"/>
    <property type="match status" value="1"/>
</dbReference>
<dbReference type="InterPro" id="IPR020616">
    <property type="entry name" value="Thiolase_N"/>
</dbReference>
<dbReference type="Proteomes" id="UP000886998">
    <property type="component" value="Unassembled WGS sequence"/>
</dbReference>
<dbReference type="PANTHER" id="PTHR18919">
    <property type="entry name" value="ACETYL-COA C-ACYLTRANSFERASE"/>
    <property type="match status" value="1"/>
</dbReference>
<evidence type="ECO:0000256" key="4">
    <source>
        <dbReference type="SAM" id="MobiDB-lite"/>
    </source>
</evidence>
<comment type="caution">
    <text evidence="6">The sequence shown here is derived from an EMBL/GenBank/DDBJ whole genome shotgun (WGS) entry which is preliminary data.</text>
</comment>
<feature type="region of interest" description="Disordered" evidence="4">
    <location>
        <begin position="1"/>
        <end position="23"/>
    </location>
</feature>
<evidence type="ECO:0000313" key="7">
    <source>
        <dbReference type="Proteomes" id="UP000886998"/>
    </source>
</evidence>
<sequence length="79" mass="8173">MVYLKQSSPLAVAPGKKGKPDLPTVFQKENGTTTAANVSTINDYAAACVLMTAGAAEKRNVKPLVRIVGFADAAVAPID</sequence>
<feature type="domain" description="Thiolase N-terminal" evidence="5">
    <location>
        <begin position="22"/>
        <end position="53"/>
    </location>
</feature>
<organism evidence="6 7">
    <name type="scientific">Trichonephila inaurata madagascariensis</name>
    <dbReference type="NCBI Taxonomy" id="2747483"/>
    <lineage>
        <taxon>Eukaryota</taxon>
        <taxon>Metazoa</taxon>
        <taxon>Ecdysozoa</taxon>
        <taxon>Arthropoda</taxon>
        <taxon>Chelicerata</taxon>
        <taxon>Arachnida</taxon>
        <taxon>Araneae</taxon>
        <taxon>Araneomorphae</taxon>
        <taxon>Entelegynae</taxon>
        <taxon>Araneoidea</taxon>
        <taxon>Nephilidae</taxon>
        <taxon>Trichonephila</taxon>
        <taxon>Trichonephila inaurata</taxon>
    </lineage>
</organism>
<protein>
    <submittedName>
        <fullName evidence="6">Acetyl-CoA acetyltransferase, mitochondrial</fullName>
    </submittedName>
</protein>
<gene>
    <name evidence="6" type="primary">ACAT1</name>
    <name evidence="6" type="ORF">TNIN_111461</name>
</gene>
<comment type="similarity">
    <text evidence="1">Belongs to the thiolase-like superfamily. Thiolase family.</text>
</comment>
<evidence type="ECO:0000259" key="5">
    <source>
        <dbReference type="Pfam" id="PF00108"/>
    </source>
</evidence>
<dbReference type="OrthoDB" id="5404651at2759"/>